<comment type="caution">
    <text evidence="1">The sequence shown here is derived from an EMBL/GenBank/DDBJ whole genome shotgun (WGS) entry which is preliminary data.</text>
</comment>
<protein>
    <submittedName>
        <fullName evidence="1">Uncharacterized protein</fullName>
    </submittedName>
</protein>
<organism evidence="1 2">
    <name type="scientific">Adineta steineri</name>
    <dbReference type="NCBI Taxonomy" id="433720"/>
    <lineage>
        <taxon>Eukaryota</taxon>
        <taxon>Metazoa</taxon>
        <taxon>Spiralia</taxon>
        <taxon>Gnathifera</taxon>
        <taxon>Rotifera</taxon>
        <taxon>Eurotatoria</taxon>
        <taxon>Bdelloidea</taxon>
        <taxon>Adinetida</taxon>
        <taxon>Adinetidae</taxon>
        <taxon>Adineta</taxon>
    </lineage>
</organism>
<gene>
    <name evidence="1" type="ORF">OXD698_LOCUS54247</name>
</gene>
<accession>A0A820S732</accession>
<evidence type="ECO:0000313" key="2">
    <source>
        <dbReference type="Proteomes" id="UP000663844"/>
    </source>
</evidence>
<reference evidence="1" key="1">
    <citation type="submission" date="2021-02" db="EMBL/GenBank/DDBJ databases">
        <authorList>
            <person name="Nowell W R."/>
        </authorList>
    </citation>
    <scope>NUCLEOTIDE SEQUENCE</scope>
</reference>
<dbReference type="Proteomes" id="UP000663844">
    <property type="component" value="Unassembled WGS sequence"/>
</dbReference>
<feature type="non-terminal residue" evidence="1">
    <location>
        <position position="1"/>
    </location>
</feature>
<dbReference type="AlphaFoldDB" id="A0A820S732"/>
<dbReference type="EMBL" id="CAJOAZ010032554">
    <property type="protein sequence ID" value="CAF4448420.1"/>
    <property type="molecule type" value="Genomic_DNA"/>
</dbReference>
<evidence type="ECO:0000313" key="1">
    <source>
        <dbReference type="EMBL" id="CAF4448420.1"/>
    </source>
</evidence>
<feature type="non-terminal residue" evidence="1">
    <location>
        <position position="135"/>
    </location>
</feature>
<proteinExistence type="predicted"/>
<name>A0A820S732_9BILA</name>
<sequence>SQLNNTVKSVGNLIIEYTFTKPLEKFQSKLFNAIKETHSRLIFKIRPAEVTSSLELTGTNEAGFTLSIKSDDETDSVKYSSSINSMFDELKISTLHLNNAVFSESHWNTIRQLVVGSQNLKEMIMDCPSTLNETH</sequence>